<evidence type="ECO:0000313" key="2">
    <source>
        <dbReference type="EMBL" id="MDF9279657.1"/>
    </source>
</evidence>
<evidence type="ECO:0000256" key="1">
    <source>
        <dbReference type="SAM" id="Phobius"/>
    </source>
</evidence>
<dbReference type="EMBL" id="JAROKN010000122">
    <property type="protein sequence ID" value="MDF9279657.1"/>
    <property type="molecule type" value="Genomic_DNA"/>
</dbReference>
<keyword evidence="1" id="KW-0812">Transmembrane</keyword>
<comment type="caution">
    <text evidence="2">The sequence shown here is derived from an EMBL/GenBank/DDBJ whole genome shotgun (WGS) entry which is preliminary data.</text>
</comment>
<protein>
    <submittedName>
        <fullName evidence="2">Uncharacterized protein</fullName>
    </submittedName>
</protein>
<feature type="transmembrane region" description="Helical" evidence="1">
    <location>
        <begin position="32"/>
        <end position="55"/>
    </location>
</feature>
<dbReference type="Proteomes" id="UP001220456">
    <property type="component" value="Unassembled WGS sequence"/>
</dbReference>
<dbReference type="RefSeq" id="WP_277359948.1">
    <property type="nucleotide sequence ID" value="NZ_JAROKN010000122.1"/>
</dbReference>
<accession>A0ABT6D2I8</accession>
<keyword evidence="3" id="KW-1185">Reference proteome</keyword>
<name>A0ABT6D2I8_9MICC</name>
<proteinExistence type="predicted"/>
<keyword evidence="1" id="KW-1133">Transmembrane helix</keyword>
<organism evidence="2 3">
    <name type="scientific">Arthrobacter vasquezii</name>
    <dbReference type="NCBI Taxonomy" id="2977629"/>
    <lineage>
        <taxon>Bacteria</taxon>
        <taxon>Bacillati</taxon>
        <taxon>Actinomycetota</taxon>
        <taxon>Actinomycetes</taxon>
        <taxon>Micrococcales</taxon>
        <taxon>Micrococcaceae</taxon>
        <taxon>Arthrobacter</taxon>
    </lineage>
</organism>
<evidence type="ECO:0000313" key="3">
    <source>
        <dbReference type="Proteomes" id="UP001220456"/>
    </source>
</evidence>
<keyword evidence="1" id="KW-0472">Membrane</keyword>
<reference evidence="2 3" key="1">
    <citation type="journal article" date="2023" name="Int. J. Syst. Evol. Microbiol.">
        <title>Arthrobacter vasquezii sp. nov., isolated from a soil sample from Union Glacier, Antarctica.</title>
        <authorList>
            <person name="Valenzuela-Ibaceta F."/>
            <person name="Carrasco V."/>
            <person name="Lagos-Moraga S."/>
            <person name="Dietz-Vargas C."/>
            <person name="Navarro C.A."/>
            <person name="Perez-Donoso J.M."/>
        </authorList>
    </citation>
    <scope>NUCLEOTIDE SEQUENCE [LARGE SCALE GENOMIC DNA]</scope>
    <source>
        <strain evidence="2 3">EH-1B-1</strain>
    </source>
</reference>
<gene>
    <name evidence="2" type="ORF">P4U43_17890</name>
</gene>
<sequence>MVLILVLRVRPPVTPAAVVVNASEALRAPLSIAVVPLLGVLAVQVLILVLAAWFYGERVKRQALTPALAVDAL</sequence>